<keyword evidence="2" id="KW-1185">Reference proteome</keyword>
<dbReference type="AlphaFoldDB" id="A0AA88SVG8"/>
<comment type="caution">
    <text evidence="1">The sequence shown here is derived from an EMBL/GenBank/DDBJ whole genome shotgun (WGS) entry which is preliminary data.</text>
</comment>
<dbReference type="Proteomes" id="UP001187315">
    <property type="component" value="Unassembled WGS sequence"/>
</dbReference>
<proteinExistence type="predicted"/>
<accession>A0AA88SVG8</accession>
<sequence length="64" mass="7421">MDTELGIWFLDSLLNPRIGKRTQAYSGACLRPCQLSMAVLSLSTSLQKFFYHFQQDETIWKGFM</sequence>
<organism evidence="1 2">
    <name type="scientific">Tachysurus vachellii</name>
    <name type="common">Darkbarbel catfish</name>
    <name type="synonym">Pelteobagrus vachellii</name>
    <dbReference type="NCBI Taxonomy" id="175792"/>
    <lineage>
        <taxon>Eukaryota</taxon>
        <taxon>Metazoa</taxon>
        <taxon>Chordata</taxon>
        <taxon>Craniata</taxon>
        <taxon>Vertebrata</taxon>
        <taxon>Euteleostomi</taxon>
        <taxon>Actinopterygii</taxon>
        <taxon>Neopterygii</taxon>
        <taxon>Teleostei</taxon>
        <taxon>Ostariophysi</taxon>
        <taxon>Siluriformes</taxon>
        <taxon>Bagridae</taxon>
        <taxon>Tachysurus</taxon>
    </lineage>
</organism>
<reference evidence="1" key="1">
    <citation type="submission" date="2023-08" db="EMBL/GenBank/DDBJ databases">
        <title>Pelteobagrus vachellii genome.</title>
        <authorList>
            <person name="Liu H."/>
        </authorList>
    </citation>
    <scope>NUCLEOTIDE SEQUENCE</scope>
    <source>
        <strain evidence="1">PRFRI_2022a</strain>
        <tissue evidence="1">Muscle</tissue>
    </source>
</reference>
<evidence type="ECO:0000313" key="1">
    <source>
        <dbReference type="EMBL" id="KAK2852988.1"/>
    </source>
</evidence>
<gene>
    <name evidence="1" type="ORF">Q7C36_008189</name>
</gene>
<name>A0AA88SVG8_TACVA</name>
<protein>
    <submittedName>
        <fullName evidence="1">Uncharacterized protein</fullName>
    </submittedName>
</protein>
<evidence type="ECO:0000313" key="2">
    <source>
        <dbReference type="Proteomes" id="UP001187315"/>
    </source>
</evidence>
<dbReference type="EMBL" id="JAVHJS010000007">
    <property type="protein sequence ID" value="KAK2852988.1"/>
    <property type="molecule type" value="Genomic_DNA"/>
</dbReference>